<evidence type="ECO:0000256" key="6">
    <source>
        <dbReference type="ARBA" id="ARBA00023180"/>
    </source>
</evidence>
<dbReference type="EMBL" id="CM017877">
    <property type="protein sequence ID" value="KAG1347787.1"/>
    <property type="molecule type" value="Genomic_DNA"/>
</dbReference>
<dbReference type="AlphaFoldDB" id="A0A8K0IDB3"/>
<dbReference type="SUPFAM" id="SSF51695">
    <property type="entry name" value="PLC-like phosphodiesterases"/>
    <property type="match status" value="1"/>
</dbReference>
<protein>
    <recommendedName>
        <fullName evidence="2">glycerophosphodiester phosphodiesterase</fullName>
        <ecNumber evidence="2">3.1.4.46</ecNumber>
    </recommendedName>
</protein>
<feature type="domain" description="GP-PDE" evidence="9">
    <location>
        <begin position="333"/>
        <end position="659"/>
    </location>
</feature>
<keyword evidence="4" id="KW-0319">Glycerol metabolism</keyword>
<keyword evidence="6" id="KW-0325">Glycoprotein</keyword>
<dbReference type="Pfam" id="PF16136">
    <property type="entry name" value="NLS_NINJA_AFP"/>
    <property type="match status" value="1"/>
</dbReference>
<keyword evidence="8" id="KW-0175">Coiled coil</keyword>
<dbReference type="PANTHER" id="PTHR43620">
    <property type="entry name" value="GLYCEROPHOSPHORYL DIESTER PHOSPHODIESTERASE"/>
    <property type="match status" value="1"/>
</dbReference>
<dbReference type="Proteomes" id="UP000797356">
    <property type="component" value="Chromosome 6"/>
</dbReference>
<comment type="catalytic activity">
    <reaction evidence="7">
        <text>a sn-glycero-3-phosphodiester + H2O = an alcohol + sn-glycerol 3-phosphate + H(+)</text>
        <dbReference type="Rhea" id="RHEA:12969"/>
        <dbReference type="ChEBI" id="CHEBI:15377"/>
        <dbReference type="ChEBI" id="CHEBI:15378"/>
        <dbReference type="ChEBI" id="CHEBI:30879"/>
        <dbReference type="ChEBI" id="CHEBI:57597"/>
        <dbReference type="ChEBI" id="CHEBI:83408"/>
        <dbReference type="EC" id="3.1.4.46"/>
    </reaction>
</comment>
<organism evidence="10 11">
    <name type="scientific">Cocos nucifera</name>
    <name type="common">Coconut palm</name>
    <dbReference type="NCBI Taxonomy" id="13894"/>
    <lineage>
        <taxon>Eukaryota</taxon>
        <taxon>Viridiplantae</taxon>
        <taxon>Streptophyta</taxon>
        <taxon>Embryophyta</taxon>
        <taxon>Tracheophyta</taxon>
        <taxon>Spermatophyta</taxon>
        <taxon>Magnoliopsida</taxon>
        <taxon>Liliopsida</taxon>
        <taxon>Arecaceae</taxon>
        <taxon>Arecoideae</taxon>
        <taxon>Cocoseae</taxon>
        <taxon>Attaleinae</taxon>
        <taxon>Cocos</taxon>
    </lineage>
</organism>
<evidence type="ECO:0000256" key="5">
    <source>
        <dbReference type="ARBA" id="ARBA00022801"/>
    </source>
</evidence>
<dbReference type="Gene3D" id="3.20.20.190">
    <property type="entry name" value="Phosphatidylinositol (PI) phosphodiesterase"/>
    <property type="match status" value="1"/>
</dbReference>
<sequence length="688" mass="77467">MATEATEEEIEELSARIQRYPRDFLKRFGGNRCHDELAVVAAREEVEEIELSLGLSLGGCFRVEPKERRLLRSSSVATLSMFPLENDLPAVPPLSRTCSLPTENEEEHRKRKELQSLKRLEAKRKRSEKKNLLKLAAARDQRDENFNERVDGEHGRVLPMVVQTELSGCHGVPASNQVRGLMHGAASHGPPNWAAMSGAGAWPIDAGGCFRLASQGSIGLQGSSSSGVSDFKSHSVQGSNGCAVVRSPTTTLSLPEDTNHKAAISPATMMVGKPAVSAGEEEESSKKTSASGAAREMERNMMEEMPCVSTTGVGPHGRRIEGFLYRYRKGEDSVTALTYRKYKVFPSEIMEQYYWTKAGVDKRAIVEGADFIETDILASKDGKLICFHDVTLDDTTDIADYKEFAHRKRTYDVQGSNITGFFVVDFTLEELKTLKVKQRYKFRDQQYNGKFSIITFEEFIAIALDADRIVGIYPEIKNPIFINQHVKWANGKKFEDKFVETLLKYGYKGAYKSKDWVKQPVFIQSFAPTSLIYISNMTDSPKIFLIDDVTVPTQDTNQSYWEITSDSYLEYIKDYVVGIGPWKDTVVPAENNYLTTPTDLVAKAHAHDLQVHPYTYRNEYMFLHFNFHQDPYAEYDYWIKKIGVDGLFTDFTGSLHQYQEWVAASSIDEKNASSLLHKISLMISSYGG</sequence>
<reference evidence="10" key="1">
    <citation type="journal article" date="2017" name="Gigascience">
        <title>The genome draft of coconut (Cocos nucifera).</title>
        <authorList>
            <person name="Xiao Y."/>
            <person name="Xu P."/>
            <person name="Fan H."/>
            <person name="Baudouin L."/>
            <person name="Xia W."/>
            <person name="Bocs S."/>
            <person name="Xu J."/>
            <person name="Li Q."/>
            <person name="Guo A."/>
            <person name="Zhou L."/>
            <person name="Li J."/>
            <person name="Wu Y."/>
            <person name="Ma Z."/>
            <person name="Armero A."/>
            <person name="Issali A.E."/>
            <person name="Liu N."/>
            <person name="Peng M."/>
            <person name="Yang Y."/>
        </authorList>
    </citation>
    <scope>NUCLEOTIDE SEQUENCE</scope>
    <source>
        <tissue evidence="10">Spear leaf of Hainan Tall coconut</tissue>
    </source>
</reference>
<accession>A0A8K0IDB3</accession>
<dbReference type="FunFam" id="3.20.20.190:FF:000023">
    <property type="entry name" value="Glycerophosphodiester phosphodiesterase GDPD5"/>
    <property type="match status" value="1"/>
</dbReference>
<reference evidence="10" key="2">
    <citation type="submission" date="2019-07" db="EMBL/GenBank/DDBJ databases">
        <authorList>
            <person name="Yang Y."/>
            <person name="Bocs S."/>
            <person name="Baudouin L."/>
        </authorList>
    </citation>
    <scope>NUCLEOTIDE SEQUENCE</scope>
    <source>
        <tissue evidence="10">Spear leaf of Hainan Tall coconut</tissue>
    </source>
</reference>
<keyword evidence="11" id="KW-1185">Reference proteome</keyword>
<comment type="similarity">
    <text evidence="1">Belongs to the glycerophosphoryl diester phosphodiesterase family.</text>
</comment>
<dbReference type="EC" id="3.1.4.46" evidence="2"/>
<dbReference type="InterPro" id="IPR012463">
    <property type="entry name" value="Ninja_motif"/>
</dbReference>
<evidence type="ECO:0000256" key="7">
    <source>
        <dbReference type="ARBA" id="ARBA00047512"/>
    </source>
</evidence>
<evidence type="ECO:0000313" key="10">
    <source>
        <dbReference type="EMBL" id="KAG1347787.1"/>
    </source>
</evidence>
<evidence type="ECO:0000256" key="8">
    <source>
        <dbReference type="SAM" id="Coils"/>
    </source>
</evidence>
<keyword evidence="5" id="KW-0378">Hydrolase</keyword>
<dbReference type="PANTHER" id="PTHR43620:SF7">
    <property type="entry name" value="GLYCEROPHOSPHODIESTER PHOSPHODIESTERASE GDPD5-RELATED"/>
    <property type="match status" value="1"/>
</dbReference>
<dbReference type="Pfam" id="PF07897">
    <property type="entry name" value="EAR"/>
    <property type="match status" value="1"/>
</dbReference>
<dbReference type="GO" id="GO:0006071">
    <property type="term" value="P:glycerol metabolic process"/>
    <property type="evidence" value="ECO:0007669"/>
    <property type="project" value="UniProtKB-KW"/>
</dbReference>
<dbReference type="GO" id="GO:0006629">
    <property type="term" value="P:lipid metabolic process"/>
    <property type="evidence" value="ECO:0007669"/>
    <property type="project" value="InterPro"/>
</dbReference>
<evidence type="ECO:0000256" key="1">
    <source>
        <dbReference type="ARBA" id="ARBA00007277"/>
    </source>
</evidence>
<dbReference type="InterPro" id="IPR032310">
    <property type="entry name" value="NLS_NINJA_AFP-like"/>
</dbReference>
<evidence type="ECO:0000256" key="3">
    <source>
        <dbReference type="ARBA" id="ARBA00022729"/>
    </source>
</evidence>
<evidence type="ECO:0000256" key="2">
    <source>
        <dbReference type="ARBA" id="ARBA00012247"/>
    </source>
</evidence>
<dbReference type="CDD" id="cd08602">
    <property type="entry name" value="GDPD_ScGlpQ1_like"/>
    <property type="match status" value="1"/>
</dbReference>
<comment type="caution">
    <text evidence="10">The sequence shown here is derived from an EMBL/GenBank/DDBJ whole genome shotgun (WGS) entry which is preliminary data.</text>
</comment>
<gene>
    <name evidence="10" type="ORF">COCNU_06G016160</name>
</gene>
<dbReference type="InterPro" id="IPR030395">
    <property type="entry name" value="GP_PDE_dom"/>
</dbReference>
<name>A0A8K0IDB3_COCNU</name>
<keyword evidence="3" id="KW-0732">Signal</keyword>
<evidence type="ECO:0000256" key="4">
    <source>
        <dbReference type="ARBA" id="ARBA00022798"/>
    </source>
</evidence>
<dbReference type="PROSITE" id="PS51704">
    <property type="entry name" value="GP_PDE"/>
    <property type="match status" value="1"/>
</dbReference>
<dbReference type="GO" id="GO:0008889">
    <property type="term" value="F:glycerophosphodiester phosphodiesterase activity"/>
    <property type="evidence" value="ECO:0007669"/>
    <property type="project" value="UniProtKB-EC"/>
</dbReference>
<feature type="coiled-coil region" evidence="8">
    <location>
        <begin position="103"/>
        <end position="130"/>
    </location>
</feature>
<dbReference type="InterPro" id="IPR017946">
    <property type="entry name" value="PLC-like_Pdiesterase_TIM-brl"/>
</dbReference>
<dbReference type="OrthoDB" id="1058301at2759"/>
<evidence type="ECO:0000313" key="11">
    <source>
        <dbReference type="Proteomes" id="UP000797356"/>
    </source>
</evidence>
<evidence type="ECO:0000259" key="9">
    <source>
        <dbReference type="PROSITE" id="PS51704"/>
    </source>
</evidence>
<dbReference type="Pfam" id="PF03009">
    <property type="entry name" value="GDPD"/>
    <property type="match status" value="1"/>
</dbReference>
<proteinExistence type="inferred from homology"/>